<comment type="subcellular location">
    <subcellularLocation>
        <location evidence="1">Plastid</location>
    </subcellularLocation>
</comment>
<dbReference type="PROSITE" id="PS51195">
    <property type="entry name" value="Q_MOTIF"/>
    <property type="match status" value="1"/>
</dbReference>
<evidence type="ECO:0000256" key="4">
    <source>
        <dbReference type="ARBA" id="ARBA00022806"/>
    </source>
</evidence>
<dbReference type="GO" id="GO:0009536">
    <property type="term" value="C:plastid"/>
    <property type="evidence" value="ECO:0007669"/>
    <property type="project" value="UniProtKB-SubCell"/>
</dbReference>
<evidence type="ECO:0000256" key="6">
    <source>
        <dbReference type="PROSITE-ProRule" id="PRU00552"/>
    </source>
</evidence>
<feature type="compositionally biased region" description="Basic and acidic residues" evidence="8">
    <location>
        <begin position="740"/>
        <end position="754"/>
    </location>
</feature>
<feature type="domain" description="DEAD-box RNA helicase Q" evidence="9">
    <location>
        <begin position="1431"/>
        <end position="1459"/>
    </location>
</feature>
<keyword evidence="11" id="KW-1185">Reference proteome</keyword>
<feature type="compositionally biased region" description="Polar residues" evidence="8">
    <location>
        <begin position="755"/>
        <end position="770"/>
    </location>
</feature>
<dbReference type="Gene3D" id="3.40.50.300">
    <property type="entry name" value="P-loop containing nucleotide triphosphate hydrolases"/>
    <property type="match status" value="1"/>
</dbReference>
<feature type="region of interest" description="Disordered" evidence="8">
    <location>
        <begin position="236"/>
        <end position="268"/>
    </location>
</feature>
<dbReference type="GO" id="GO:0016787">
    <property type="term" value="F:hydrolase activity"/>
    <property type="evidence" value="ECO:0007669"/>
    <property type="project" value="UniProtKB-KW"/>
</dbReference>
<feature type="compositionally biased region" description="Basic and acidic residues" evidence="8">
    <location>
        <begin position="241"/>
        <end position="257"/>
    </location>
</feature>
<evidence type="ECO:0000313" key="10">
    <source>
        <dbReference type="EMBL" id="VFQ73673.1"/>
    </source>
</evidence>
<dbReference type="InterPro" id="IPR005162">
    <property type="entry name" value="Retrotrans_gag_dom"/>
</dbReference>
<proteinExistence type="predicted"/>
<feature type="compositionally biased region" description="Basic and acidic residues" evidence="8">
    <location>
        <begin position="602"/>
        <end position="614"/>
    </location>
</feature>
<dbReference type="EMBL" id="OOIL02001247">
    <property type="protein sequence ID" value="VFQ73673.1"/>
    <property type="molecule type" value="Genomic_DNA"/>
</dbReference>
<feature type="compositionally biased region" description="Polar residues" evidence="8">
    <location>
        <begin position="993"/>
        <end position="1016"/>
    </location>
</feature>
<feature type="region of interest" description="Disordered" evidence="8">
    <location>
        <begin position="983"/>
        <end position="1016"/>
    </location>
</feature>
<feature type="short sequence motif" description="Q motif" evidence="6">
    <location>
        <begin position="1431"/>
        <end position="1459"/>
    </location>
</feature>
<dbReference type="InterPro" id="IPR021109">
    <property type="entry name" value="Peptidase_aspartic_dom_sf"/>
</dbReference>
<keyword evidence="4" id="KW-0347">Helicase</keyword>
<feature type="region of interest" description="Disordered" evidence="8">
    <location>
        <begin position="602"/>
        <end position="643"/>
    </location>
</feature>
<keyword evidence="2" id="KW-0547">Nucleotide-binding</keyword>
<evidence type="ECO:0000256" key="1">
    <source>
        <dbReference type="ARBA" id="ARBA00004474"/>
    </source>
</evidence>
<dbReference type="InterPro" id="IPR027417">
    <property type="entry name" value="P-loop_NTPase"/>
</dbReference>
<protein>
    <recommendedName>
        <fullName evidence="9">DEAD-box RNA helicase Q domain-containing protein</fullName>
    </recommendedName>
</protein>
<keyword evidence="5" id="KW-0067">ATP-binding</keyword>
<feature type="compositionally biased region" description="Low complexity" evidence="8">
    <location>
        <begin position="617"/>
        <end position="629"/>
    </location>
</feature>
<dbReference type="Gene3D" id="2.40.70.10">
    <property type="entry name" value="Acid Proteases"/>
    <property type="match status" value="1"/>
</dbReference>
<reference evidence="10 11" key="1">
    <citation type="submission" date="2018-04" db="EMBL/GenBank/DDBJ databases">
        <authorList>
            <person name="Vogel A."/>
        </authorList>
    </citation>
    <scope>NUCLEOTIDE SEQUENCE [LARGE SCALE GENOMIC DNA]</scope>
</reference>
<accession>A0A484LBJ1</accession>
<dbReference type="Proteomes" id="UP000595140">
    <property type="component" value="Unassembled WGS sequence"/>
</dbReference>
<name>A0A484LBJ1_9ASTE</name>
<keyword evidence="7" id="KW-0175">Coiled coil</keyword>
<dbReference type="PANTHER" id="PTHR33067">
    <property type="entry name" value="RNA-DIRECTED DNA POLYMERASE-RELATED"/>
    <property type="match status" value="1"/>
</dbReference>
<keyword evidence="3" id="KW-0378">Hydrolase</keyword>
<feature type="region of interest" description="Disordered" evidence="8">
    <location>
        <begin position="1082"/>
        <end position="1132"/>
    </location>
</feature>
<evidence type="ECO:0000256" key="5">
    <source>
        <dbReference type="ARBA" id="ARBA00022840"/>
    </source>
</evidence>
<feature type="region of interest" description="Disordered" evidence="8">
    <location>
        <begin position="38"/>
        <end position="61"/>
    </location>
</feature>
<evidence type="ECO:0000256" key="2">
    <source>
        <dbReference type="ARBA" id="ARBA00022741"/>
    </source>
</evidence>
<gene>
    <name evidence="10" type="ORF">CCAM_LOCUS15449</name>
</gene>
<evidence type="ECO:0000313" key="11">
    <source>
        <dbReference type="Proteomes" id="UP000595140"/>
    </source>
</evidence>
<feature type="compositionally biased region" description="Basic and acidic residues" evidence="8">
    <location>
        <begin position="1102"/>
        <end position="1116"/>
    </location>
</feature>
<dbReference type="Pfam" id="PF03732">
    <property type="entry name" value="Retrotrans_gag"/>
    <property type="match status" value="2"/>
</dbReference>
<feature type="coiled-coil region" evidence="7">
    <location>
        <begin position="932"/>
        <end position="959"/>
    </location>
</feature>
<organism evidence="10 11">
    <name type="scientific">Cuscuta campestris</name>
    <dbReference type="NCBI Taxonomy" id="132261"/>
    <lineage>
        <taxon>Eukaryota</taxon>
        <taxon>Viridiplantae</taxon>
        <taxon>Streptophyta</taxon>
        <taxon>Embryophyta</taxon>
        <taxon>Tracheophyta</taxon>
        <taxon>Spermatophyta</taxon>
        <taxon>Magnoliopsida</taxon>
        <taxon>eudicotyledons</taxon>
        <taxon>Gunneridae</taxon>
        <taxon>Pentapetalae</taxon>
        <taxon>asterids</taxon>
        <taxon>lamiids</taxon>
        <taxon>Solanales</taxon>
        <taxon>Convolvulaceae</taxon>
        <taxon>Cuscuteae</taxon>
        <taxon>Cuscuta</taxon>
        <taxon>Cuscuta subgen. Grammica</taxon>
        <taxon>Cuscuta sect. Cleistogrammica</taxon>
    </lineage>
</organism>
<dbReference type="InterPro" id="IPR014014">
    <property type="entry name" value="RNA_helicase_DEAD_Q_motif"/>
</dbReference>
<evidence type="ECO:0000256" key="8">
    <source>
        <dbReference type="SAM" id="MobiDB-lite"/>
    </source>
</evidence>
<dbReference type="PANTHER" id="PTHR33067:SF9">
    <property type="entry name" value="RNA-DIRECTED DNA POLYMERASE"/>
    <property type="match status" value="1"/>
</dbReference>
<sequence length="1472" mass="169246">MSNRSRSMSHEELVASNAALQAQVEYLAKEVAKLTKQKMSMLRDSEDEEESSSSSTMRARAHEKSYSDFKVDIPIFEGKNDPDEFLEWLETVERVFDFKEVSDDKKVKIVALKFRKYASTWWTNTCTKRIRSEKPLVDSWQKMRSLLKKKFLPTEYSRENFAKLQTLRQGTKSVEDYTREFEELLLRCDLQENKEQTFVSLQSCMDTRSRGENILPGTKNPELFLRRHTVRIPRQLEFNDEERRGEEEEEASHQHSEEEAEEEEEMAANPRRTILQAMSPAYVEEDPIGLPASQAHSFEIKPAMIQMVSNNQFGGSKTEDPRAHMLWFSRTCQTFQSNGLSMDHVKLSLFPFSLRDRAARWLNTFPNGHFKTWEALHQAFMHEYFPPSAMVKIKNSIQNFRQAPMESMSEAWERFKELKVKCPPALIDSDSLMFYFYQGLTVPSKKELDHSSKLGSFLEMTPEENEELVDRLTSNAKYWYEDRAPPPKAGMYEVDQFTALKASMESIVKQTIKEHLGASHPRPNQYTEPVNQAELYGSGSHHQSDLVLSCEHCFQNHLSSSCPLIEPSPSSKAKDVNLAQYANKGEGPWAQSNQEHWRERNNFSRNNRPRDDYKQGNWNNNKTNYQNNNAPYVPPHNRQPPQEDSLARMEKMMMEYMQKMNNLADDLKERDKTRDNPLQQVFKQLGVREQGNLPATTEPNPREQLRAITLRSGKELQGPEVEANIDEVPVETSTGTTPQKKSDSVPQEARKEETSSGQPQPTRQTQLNTIPFPTRVKKNKDEKAFQKFLDVIGQVEVKMPLVDVLTEMPKYGKFLKDLVTKKRDWEEFPVVSLNAECSAMLLEEMPRKRKDPGCFIIPCSINDRTFGDALADLGASINLMPSSIMKALGLTGLKPTQMCLQLADSSIRYPRGVIEDVLVKEKEFERRLCEGSEMMQKMLDDFQRERLEAESKADKLVNDVCMAVELKCSLQSQDQMREINVQKEALEPKTNPEPINQQVPVLEESPSSTPSQKPESITTLAGATVVMLPEYPPSQVLTSIVVQEVEPTEGPDSEPPTLIQEKEEEVLPTAINDHLLNCVKDTPPEEPVLEEIEPTTSPQDSNVHESKEEPIDEEKPTPSIETYATNDSSDDSDHTFFDSLLDGYGYVCPKDGWNLKSWDELLVSNDEDSSLGEGTIIIIKPQTDSQPIKDQEEINLAMKANDVDQLRRLPPPPTYQESPPFILLPPSRRDESRILDLDRATNQTRWHQKRVRRAKLYDSRIGKSRKKWMDVAWMIPHGNRRTLQNLEELPLHSEEARKKFLTWGNTKMLQPPMVLDPAYLDELGHWQDIDEFLYNPKWRILLFLQAPASLEVTIEFLCSLRFHNDREEVKSTAEVTSTTKDLYKEDEDFKEAYHKCLTRVSDTKYKWEAEKRAQEIQAIHNKGEYVTDPFITFEATGFPPKILRDLCFAGFTSPTPIQAQVLILTIIDTSCL</sequence>
<dbReference type="CDD" id="cd00303">
    <property type="entry name" value="retropepsin_like"/>
    <property type="match status" value="1"/>
</dbReference>
<dbReference type="GO" id="GO:0003724">
    <property type="term" value="F:RNA helicase activity"/>
    <property type="evidence" value="ECO:0007669"/>
    <property type="project" value="InterPro"/>
</dbReference>
<dbReference type="GO" id="GO:0005524">
    <property type="term" value="F:ATP binding"/>
    <property type="evidence" value="ECO:0007669"/>
    <property type="project" value="UniProtKB-KW"/>
</dbReference>
<evidence type="ECO:0000256" key="3">
    <source>
        <dbReference type="ARBA" id="ARBA00022801"/>
    </source>
</evidence>
<feature type="region of interest" description="Disordered" evidence="8">
    <location>
        <begin position="683"/>
        <end position="770"/>
    </location>
</feature>
<evidence type="ECO:0000256" key="7">
    <source>
        <dbReference type="SAM" id="Coils"/>
    </source>
</evidence>
<evidence type="ECO:0000259" key="9">
    <source>
        <dbReference type="PROSITE" id="PS51195"/>
    </source>
</evidence>